<dbReference type="AlphaFoldDB" id="A0A2Z6PS29"/>
<dbReference type="EMBL" id="DF974707">
    <property type="protein sequence ID" value="GAU50189.1"/>
    <property type="molecule type" value="Genomic_DNA"/>
</dbReference>
<gene>
    <name evidence="4" type="ORF">TSUD_131440</name>
</gene>
<accession>A0A2Z6PS29</accession>
<keyword evidence="2" id="KW-0175">Coiled coil</keyword>
<feature type="domain" description="LOB" evidence="3">
    <location>
        <begin position="6"/>
        <end position="107"/>
    </location>
</feature>
<organism evidence="4 5">
    <name type="scientific">Trifolium subterraneum</name>
    <name type="common">Subterranean clover</name>
    <dbReference type="NCBI Taxonomy" id="3900"/>
    <lineage>
        <taxon>Eukaryota</taxon>
        <taxon>Viridiplantae</taxon>
        <taxon>Streptophyta</taxon>
        <taxon>Embryophyta</taxon>
        <taxon>Tracheophyta</taxon>
        <taxon>Spermatophyta</taxon>
        <taxon>Magnoliopsida</taxon>
        <taxon>eudicotyledons</taxon>
        <taxon>Gunneridae</taxon>
        <taxon>Pentapetalae</taxon>
        <taxon>rosids</taxon>
        <taxon>fabids</taxon>
        <taxon>Fabales</taxon>
        <taxon>Fabaceae</taxon>
        <taxon>Papilionoideae</taxon>
        <taxon>50 kb inversion clade</taxon>
        <taxon>NPAAA clade</taxon>
        <taxon>Hologalegina</taxon>
        <taxon>IRL clade</taxon>
        <taxon>Trifolieae</taxon>
        <taxon>Trifolium</taxon>
    </lineage>
</organism>
<comment type="similarity">
    <text evidence="1">Belongs to the LOB domain-containing protein family.</text>
</comment>
<keyword evidence="5" id="KW-1185">Reference proteome</keyword>
<evidence type="ECO:0000313" key="5">
    <source>
        <dbReference type="Proteomes" id="UP000242715"/>
    </source>
</evidence>
<evidence type="ECO:0000256" key="1">
    <source>
        <dbReference type="ARBA" id="ARBA00005474"/>
    </source>
</evidence>
<dbReference type="OrthoDB" id="1428222at2759"/>
<feature type="coiled-coil region" evidence="2">
    <location>
        <begin position="86"/>
        <end position="113"/>
    </location>
</feature>
<sequence length="293" mass="32304">MSSSNSPCAACKYLRRKCTQECDFAPYFLPESPQRFANVHRVFGASNVAKLLKELNATDREDAVKSLAYEAESRIKDPVYGCVGLISMLQQRLKEIQHELHAAKKELSSYNLNPQTMQYLLTHPGTVIMPQQQQQQQWNNPQFAGFANNFPPEIVGGGGGIVIRDVQQQQQDQEFMEAHQLLAAQQQYMLRYGGGHQMGSGGVAAVSDHADGGQSLRMGNFDNGAASGGAGVGYYQIQQQGGGEQQQQNYHHNVVGGVAAHGNPIEAQLLLSPQNQETGEDEYWVLLICEYED</sequence>
<dbReference type="PANTHER" id="PTHR31301">
    <property type="entry name" value="LOB DOMAIN-CONTAINING PROTEIN 4-RELATED"/>
    <property type="match status" value="1"/>
</dbReference>
<dbReference type="PANTHER" id="PTHR31301:SF68">
    <property type="entry name" value="LOB DOMAIN-CONTAINING PROTEIN 32-RELATED"/>
    <property type="match status" value="1"/>
</dbReference>
<proteinExistence type="inferred from homology"/>
<dbReference type="InterPro" id="IPR004883">
    <property type="entry name" value="LOB"/>
</dbReference>
<reference evidence="5" key="1">
    <citation type="journal article" date="2017" name="Front. Plant Sci.">
        <title>Climate Clever Clovers: New Paradigm to Reduce the Environmental Footprint of Ruminants by Breeding Low Methanogenic Forages Utilizing Haplotype Variation.</title>
        <authorList>
            <person name="Kaur P."/>
            <person name="Appels R."/>
            <person name="Bayer P.E."/>
            <person name="Keeble-Gagnere G."/>
            <person name="Wang J."/>
            <person name="Hirakawa H."/>
            <person name="Shirasawa K."/>
            <person name="Vercoe P."/>
            <person name="Stefanova K."/>
            <person name="Durmic Z."/>
            <person name="Nichols P."/>
            <person name="Revell C."/>
            <person name="Isobe S.N."/>
            <person name="Edwards D."/>
            <person name="Erskine W."/>
        </authorList>
    </citation>
    <scope>NUCLEOTIDE SEQUENCE [LARGE SCALE GENOMIC DNA]</scope>
    <source>
        <strain evidence="5">cv. Daliak</strain>
    </source>
</reference>
<evidence type="ECO:0000256" key="2">
    <source>
        <dbReference type="SAM" id="Coils"/>
    </source>
</evidence>
<evidence type="ECO:0000313" key="4">
    <source>
        <dbReference type="EMBL" id="GAU50189.1"/>
    </source>
</evidence>
<protein>
    <recommendedName>
        <fullName evidence="3">LOB domain-containing protein</fullName>
    </recommendedName>
</protein>
<dbReference type="PROSITE" id="PS50891">
    <property type="entry name" value="LOB"/>
    <property type="match status" value="1"/>
</dbReference>
<dbReference type="Pfam" id="PF03195">
    <property type="entry name" value="LOB"/>
    <property type="match status" value="1"/>
</dbReference>
<dbReference type="Proteomes" id="UP000242715">
    <property type="component" value="Unassembled WGS sequence"/>
</dbReference>
<name>A0A2Z6PS29_TRISU</name>
<evidence type="ECO:0000259" key="3">
    <source>
        <dbReference type="PROSITE" id="PS50891"/>
    </source>
</evidence>